<gene>
    <name evidence="2" type="ORF">KPH14_009758</name>
</gene>
<comment type="caution">
    <text evidence="2">The sequence shown here is derived from an EMBL/GenBank/DDBJ whole genome shotgun (WGS) entry which is preliminary data.</text>
</comment>
<reference evidence="2" key="2">
    <citation type="journal article" date="2023" name="Commun. Biol.">
        <title>Intrasexual cuticular hydrocarbon dimorphism in a wasp sheds light on hydrocarbon biosynthesis genes in Hymenoptera.</title>
        <authorList>
            <person name="Moris V.C."/>
            <person name="Podsiadlowski L."/>
            <person name="Martin S."/>
            <person name="Oeyen J.P."/>
            <person name="Donath A."/>
            <person name="Petersen M."/>
            <person name="Wilbrandt J."/>
            <person name="Misof B."/>
            <person name="Liedtke D."/>
            <person name="Thamm M."/>
            <person name="Scheiner R."/>
            <person name="Schmitt T."/>
            <person name="Niehuis O."/>
        </authorList>
    </citation>
    <scope>NUCLEOTIDE SEQUENCE</scope>
    <source>
        <strain evidence="2">GBR_01_08_01A</strain>
    </source>
</reference>
<dbReference type="EMBL" id="JAIFRP010000142">
    <property type="protein sequence ID" value="KAK2578893.1"/>
    <property type="molecule type" value="Genomic_DNA"/>
</dbReference>
<evidence type="ECO:0000313" key="3">
    <source>
        <dbReference type="Proteomes" id="UP001258017"/>
    </source>
</evidence>
<keyword evidence="3" id="KW-1185">Reference proteome</keyword>
<feature type="signal peptide" evidence="1">
    <location>
        <begin position="1"/>
        <end position="23"/>
    </location>
</feature>
<proteinExistence type="predicted"/>
<reference evidence="2" key="1">
    <citation type="submission" date="2021-08" db="EMBL/GenBank/DDBJ databases">
        <authorList>
            <person name="Misof B."/>
            <person name="Oliver O."/>
            <person name="Podsiadlowski L."/>
            <person name="Donath A."/>
            <person name="Peters R."/>
            <person name="Mayer C."/>
            <person name="Rust J."/>
            <person name="Gunkel S."/>
            <person name="Lesny P."/>
            <person name="Martin S."/>
            <person name="Oeyen J.P."/>
            <person name="Petersen M."/>
            <person name="Panagiotis P."/>
            <person name="Wilbrandt J."/>
            <person name="Tanja T."/>
        </authorList>
    </citation>
    <scope>NUCLEOTIDE SEQUENCE</scope>
    <source>
        <strain evidence="2">GBR_01_08_01A</strain>
        <tissue evidence="2">Thorax + abdomen</tissue>
    </source>
</reference>
<sequence>MKKLVRSAIVYLAIIFTKDIVYGSNVVSTKIDLDSNEIQETSCDDSPVISKETERTTNVQKEPILRIGEQHRSLFHRNSQSFFGSTSPEDLRRRGTHLSGTSINGPNIVNNVRIFVNGNETGKGSNVTSCENGVCDVSVSSKTDEEGNIVTDVHVTIITNPKPSIEVVEIPVIDGFRGVEENPRHVSRPVFHSFDRARPTFTHIIRNDIPQVQSRGFQESNNRDVRFQNRRTYSGAPPPAWYNPRNHEPAYRTFQDSRSWFPRRVIVDDKIETPLSKTKYSDE</sequence>
<name>A0AAD9RFT7_9HYME</name>
<accession>A0AAD9RFT7</accession>
<dbReference type="AlphaFoldDB" id="A0AAD9RFT7"/>
<protein>
    <submittedName>
        <fullName evidence="2">Uncharacterized protein</fullName>
    </submittedName>
</protein>
<dbReference type="Proteomes" id="UP001258017">
    <property type="component" value="Unassembled WGS sequence"/>
</dbReference>
<organism evidence="2 3">
    <name type="scientific">Odynerus spinipes</name>
    <dbReference type="NCBI Taxonomy" id="1348599"/>
    <lineage>
        <taxon>Eukaryota</taxon>
        <taxon>Metazoa</taxon>
        <taxon>Ecdysozoa</taxon>
        <taxon>Arthropoda</taxon>
        <taxon>Hexapoda</taxon>
        <taxon>Insecta</taxon>
        <taxon>Pterygota</taxon>
        <taxon>Neoptera</taxon>
        <taxon>Endopterygota</taxon>
        <taxon>Hymenoptera</taxon>
        <taxon>Apocrita</taxon>
        <taxon>Aculeata</taxon>
        <taxon>Vespoidea</taxon>
        <taxon>Vespidae</taxon>
        <taxon>Eumeninae</taxon>
        <taxon>Odynerus</taxon>
    </lineage>
</organism>
<evidence type="ECO:0000256" key="1">
    <source>
        <dbReference type="SAM" id="SignalP"/>
    </source>
</evidence>
<evidence type="ECO:0000313" key="2">
    <source>
        <dbReference type="EMBL" id="KAK2578893.1"/>
    </source>
</evidence>
<keyword evidence="1" id="KW-0732">Signal</keyword>
<feature type="chain" id="PRO_5042112892" evidence="1">
    <location>
        <begin position="24"/>
        <end position="283"/>
    </location>
</feature>